<evidence type="ECO:0000256" key="1">
    <source>
        <dbReference type="SAM" id="Phobius"/>
    </source>
</evidence>
<dbReference type="AlphaFoldDB" id="A0A0G1FCS1"/>
<keyword evidence="1" id="KW-1133">Transmembrane helix</keyword>
<evidence type="ECO:0000313" key="3">
    <source>
        <dbReference type="Proteomes" id="UP000034751"/>
    </source>
</evidence>
<accession>A0A0G1FCS1</accession>
<feature type="transmembrane region" description="Helical" evidence="1">
    <location>
        <begin position="47"/>
        <end position="67"/>
    </location>
</feature>
<name>A0A0G1FCS1_9BACT</name>
<organism evidence="2 3">
    <name type="scientific">Candidatus Nomurabacteria bacterium GW2011_GWB1_43_7</name>
    <dbReference type="NCBI Taxonomy" id="1618747"/>
    <lineage>
        <taxon>Bacteria</taxon>
        <taxon>Candidatus Nomuraibacteriota</taxon>
    </lineage>
</organism>
<proteinExistence type="predicted"/>
<feature type="transmembrane region" description="Helical" evidence="1">
    <location>
        <begin position="73"/>
        <end position="94"/>
    </location>
</feature>
<gene>
    <name evidence="2" type="ORF">UW02_C0001G0044</name>
</gene>
<dbReference type="STRING" id="1618747.UW02_C0001G0044"/>
<keyword evidence="1" id="KW-0812">Transmembrane</keyword>
<sequence>MFNALTNNFLLGTSLAHWLVIISSGLSLTGAFAYIRDMFKGKSKPNLVTWGLWAFAPLVATGAALSADADSWATLRIFMSGFSPLLVTIFALFISQSH</sequence>
<reference evidence="2 3" key="1">
    <citation type="journal article" date="2015" name="Nature">
        <title>rRNA introns, odd ribosomes, and small enigmatic genomes across a large radiation of phyla.</title>
        <authorList>
            <person name="Brown C.T."/>
            <person name="Hug L.A."/>
            <person name="Thomas B.C."/>
            <person name="Sharon I."/>
            <person name="Castelle C.J."/>
            <person name="Singh A."/>
            <person name="Wilkins M.J."/>
            <person name="Williams K.H."/>
            <person name="Banfield J.F."/>
        </authorList>
    </citation>
    <scope>NUCLEOTIDE SEQUENCE [LARGE SCALE GENOMIC DNA]</scope>
</reference>
<evidence type="ECO:0000313" key="2">
    <source>
        <dbReference type="EMBL" id="KKT20131.1"/>
    </source>
</evidence>
<keyword evidence="1" id="KW-0472">Membrane</keyword>
<comment type="caution">
    <text evidence="2">The sequence shown here is derived from an EMBL/GenBank/DDBJ whole genome shotgun (WGS) entry which is preliminary data.</text>
</comment>
<feature type="transmembrane region" description="Helical" evidence="1">
    <location>
        <begin position="15"/>
        <end position="35"/>
    </location>
</feature>
<dbReference type="Proteomes" id="UP000034751">
    <property type="component" value="Unassembled WGS sequence"/>
</dbReference>
<dbReference type="EMBL" id="LCGS01000001">
    <property type="protein sequence ID" value="KKT20131.1"/>
    <property type="molecule type" value="Genomic_DNA"/>
</dbReference>
<protein>
    <submittedName>
        <fullName evidence="2">Uncharacterized protein</fullName>
    </submittedName>
</protein>